<dbReference type="Gene3D" id="3.30.1450.10">
    <property type="match status" value="1"/>
</dbReference>
<feature type="chain" id="PRO_5022076091" evidence="3">
    <location>
        <begin position="22"/>
        <end position="149"/>
    </location>
</feature>
<dbReference type="GO" id="GO:0019867">
    <property type="term" value="C:outer membrane"/>
    <property type="evidence" value="ECO:0007669"/>
    <property type="project" value="InterPro"/>
</dbReference>
<dbReference type="InterPro" id="IPR007450">
    <property type="entry name" value="BamE_dom"/>
</dbReference>
<name>A0A547PXV2_9RHOB</name>
<dbReference type="EMBL" id="VFSV01000018">
    <property type="protein sequence ID" value="TRD18944.1"/>
    <property type="molecule type" value="Genomic_DNA"/>
</dbReference>
<evidence type="ECO:0000256" key="1">
    <source>
        <dbReference type="ARBA" id="ARBA00022729"/>
    </source>
</evidence>
<gene>
    <name evidence="5" type="ORF">FEV53_11325</name>
</gene>
<evidence type="ECO:0000256" key="3">
    <source>
        <dbReference type="SAM" id="SignalP"/>
    </source>
</evidence>
<evidence type="ECO:0000313" key="5">
    <source>
        <dbReference type="EMBL" id="TRD18944.1"/>
    </source>
</evidence>
<proteinExistence type="predicted"/>
<dbReference type="OrthoDB" id="7203955at2"/>
<organism evidence="5 6">
    <name type="scientific">Palleronia caenipelagi</name>
    <dbReference type="NCBI Taxonomy" id="2489174"/>
    <lineage>
        <taxon>Bacteria</taxon>
        <taxon>Pseudomonadati</taxon>
        <taxon>Pseudomonadota</taxon>
        <taxon>Alphaproteobacteria</taxon>
        <taxon>Rhodobacterales</taxon>
        <taxon>Roseobacteraceae</taxon>
        <taxon>Palleronia</taxon>
    </lineage>
</organism>
<dbReference type="InterPro" id="IPR037873">
    <property type="entry name" value="BamE-like"/>
</dbReference>
<comment type="caution">
    <text evidence="5">The sequence shown here is derived from an EMBL/GenBank/DDBJ whole genome shotgun (WGS) entry which is preliminary data.</text>
</comment>
<evidence type="ECO:0000259" key="4">
    <source>
        <dbReference type="Pfam" id="PF04355"/>
    </source>
</evidence>
<sequence>MTRQLRLLVLAGAALILAACATVYQTHGYAPPANELAAIEVGRSTQTDVAELVGRPTTEGIIDDRGWYYVESLFRRDDYRRGEEIYRQVVAISFSEAGVVSNVERFGLKDGRVVPISRRVTEANVQGVSFLRQLFQSIGNFNPADLAGE</sequence>
<reference evidence="5 6" key="1">
    <citation type="submission" date="2019-06" db="EMBL/GenBank/DDBJ databases">
        <title>Paenimaribius caenipelagi gen. nov., sp. nov., isolated from a tidal flat.</title>
        <authorList>
            <person name="Yoon J.-H."/>
        </authorList>
    </citation>
    <scope>NUCLEOTIDE SEQUENCE [LARGE SCALE GENOMIC DNA]</scope>
    <source>
        <strain evidence="5 6">JBTF-M29</strain>
    </source>
</reference>
<evidence type="ECO:0000313" key="6">
    <source>
        <dbReference type="Proteomes" id="UP000318590"/>
    </source>
</evidence>
<evidence type="ECO:0000256" key="2">
    <source>
        <dbReference type="ARBA" id="ARBA00023136"/>
    </source>
</evidence>
<feature type="signal peptide" evidence="3">
    <location>
        <begin position="1"/>
        <end position="21"/>
    </location>
</feature>
<dbReference type="AlphaFoldDB" id="A0A547PXV2"/>
<feature type="domain" description="Outer membrane protein assembly factor BamE" evidence="4">
    <location>
        <begin position="28"/>
        <end position="103"/>
    </location>
</feature>
<keyword evidence="1 3" id="KW-0732">Signal</keyword>
<keyword evidence="2" id="KW-0472">Membrane</keyword>
<keyword evidence="6" id="KW-1185">Reference proteome</keyword>
<dbReference type="RefSeq" id="WP_142834916.1">
    <property type="nucleotide sequence ID" value="NZ_VFSV01000018.1"/>
</dbReference>
<protein>
    <submittedName>
        <fullName evidence="5">Outer membrane protein assembly factor BamE</fullName>
    </submittedName>
</protein>
<accession>A0A547PXV2</accession>
<dbReference type="Proteomes" id="UP000318590">
    <property type="component" value="Unassembled WGS sequence"/>
</dbReference>
<dbReference type="Pfam" id="PF04355">
    <property type="entry name" value="BamE"/>
    <property type="match status" value="1"/>
</dbReference>
<dbReference type="PROSITE" id="PS51257">
    <property type="entry name" value="PROKAR_LIPOPROTEIN"/>
    <property type="match status" value="1"/>
</dbReference>